<evidence type="ECO:0000259" key="1">
    <source>
        <dbReference type="Pfam" id="PF20256"/>
    </source>
</evidence>
<name>A0A932GRZ7_UNCTE</name>
<organism evidence="2 3">
    <name type="scientific">Tectimicrobiota bacterium</name>
    <dbReference type="NCBI Taxonomy" id="2528274"/>
    <lineage>
        <taxon>Bacteria</taxon>
        <taxon>Pseudomonadati</taxon>
        <taxon>Nitrospinota/Tectimicrobiota group</taxon>
        <taxon>Candidatus Tectimicrobiota</taxon>
    </lineage>
</organism>
<dbReference type="Proteomes" id="UP000741360">
    <property type="component" value="Unassembled WGS sequence"/>
</dbReference>
<dbReference type="Pfam" id="PF20256">
    <property type="entry name" value="MoCoBD_2"/>
    <property type="match status" value="1"/>
</dbReference>
<protein>
    <submittedName>
        <fullName evidence="2">Xanthine dehydrogenase family protein molybdopterin-binding subunit</fullName>
    </submittedName>
</protein>
<dbReference type="Gene3D" id="3.30.365.10">
    <property type="entry name" value="Aldehyde oxidase/xanthine dehydrogenase, molybdopterin binding domain"/>
    <property type="match status" value="2"/>
</dbReference>
<dbReference type="AlphaFoldDB" id="A0A932GRZ7"/>
<feature type="domain" description="Aldehyde oxidase/xanthine dehydrogenase second molybdopterin binding" evidence="1">
    <location>
        <begin position="2"/>
        <end position="145"/>
    </location>
</feature>
<dbReference type="EMBL" id="JACPSX010000251">
    <property type="protein sequence ID" value="MBI3015964.1"/>
    <property type="molecule type" value="Genomic_DNA"/>
</dbReference>
<comment type="caution">
    <text evidence="2">The sequence shown here is derived from an EMBL/GenBank/DDBJ whole genome shotgun (WGS) entry which is preliminary data.</text>
</comment>
<proteinExistence type="predicted"/>
<feature type="non-terminal residue" evidence="2">
    <location>
        <position position="1"/>
    </location>
</feature>
<dbReference type="PANTHER" id="PTHR47495:SF2">
    <property type="entry name" value="ALDEHYDE DEHYDROGENASE"/>
    <property type="match status" value="1"/>
</dbReference>
<dbReference type="InterPro" id="IPR052516">
    <property type="entry name" value="N-heterocyclic_Hydroxylase"/>
</dbReference>
<dbReference type="GO" id="GO:0016491">
    <property type="term" value="F:oxidoreductase activity"/>
    <property type="evidence" value="ECO:0007669"/>
    <property type="project" value="InterPro"/>
</dbReference>
<gene>
    <name evidence="2" type="ORF">HYY65_13115</name>
</gene>
<evidence type="ECO:0000313" key="3">
    <source>
        <dbReference type="Proteomes" id="UP000741360"/>
    </source>
</evidence>
<dbReference type="PANTHER" id="PTHR47495">
    <property type="entry name" value="ALDEHYDE DEHYDROGENASE"/>
    <property type="match status" value="1"/>
</dbReference>
<dbReference type="InterPro" id="IPR046867">
    <property type="entry name" value="AldOxase/xan_DH_MoCoBD2"/>
</dbReference>
<evidence type="ECO:0000313" key="2">
    <source>
        <dbReference type="EMBL" id="MBI3015964.1"/>
    </source>
</evidence>
<dbReference type="InterPro" id="IPR037165">
    <property type="entry name" value="AldOxase/xan_DH_Mopterin-bd_sf"/>
</dbReference>
<sequence length="221" mass="23080">SQEDLEISDGRVAVKGTSNRSLSFGEVLSRAFGYGGSISVTGISRSEASLDRETGQGKGSTYYFTGAGGCEAEIDLETGAVRVLRYVAAHNVGKAINPTLCAAQIEGGVASGVSMTLFEEMRWDNGQLLNPNLVDYRLLSICEAPPVQAILIEVPHREGPFGAIGAGEPAIVPTSAAIGNAVARALNVRLFSLPLTPDKVLTVLLHPDEAKQGLGSARTLA</sequence>
<dbReference type="SUPFAM" id="SSF56003">
    <property type="entry name" value="Molybdenum cofactor-binding domain"/>
    <property type="match status" value="1"/>
</dbReference>
<reference evidence="2" key="1">
    <citation type="submission" date="2020-07" db="EMBL/GenBank/DDBJ databases">
        <title>Huge and variable diversity of episymbiotic CPR bacteria and DPANN archaea in groundwater ecosystems.</title>
        <authorList>
            <person name="He C.Y."/>
            <person name="Keren R."/>
            <person name="Whittaker M."/>
            <person name="Farag I.F."/>
            <person name="Doudna J."/>
            <person name="Cate J.H.D."/>
            <person name="Banfield J.F."/>
        </authorList>
    </citation>
    <scope>NUCLEOTIDE SEQUENCE</scope>
    <source>
        <strain evidence="2">NC_groundwater_717_Ag_S-0.2um_59_8</strain>
    </source>
</reference>
<accession>A0A932GRZ7</accession>